<comment type="caution">
    <text evidence="1">The sequence shown here is derived from an EMBL/GenBank/DDBJ whole genome shotgun (WGS) entry which is preliminary data.</text>
</comment>
<sequence length="150" mass="16619">MTFVGPQQQHRDATTTIAPTTPNSFCLNTNYSLRQINNIKLPPLPLFGSNCSCPRVATRRRKIPPRRIIDTASVENPNPLLHQTSETATQPPLPLTSLITEAIGLEDWRDDVCQRQILVSSAVAVCLVPNSSEFDVLADCCRRHSQNLGE</sequence>
<evidence type="ECO:0000313" key="2">
    <source>
        <dbReference type="Proteomes" id="UP000886595"/>
    </source>
</evidence>
<gene>
    <name evidence="1" type="ORF">Bca52824_042602</name>
</gene>
<reference evidence="1 2" key="1">
    <citation type="submission" date="2020-02" db="EMBL/GenBank/DDBJ databases">
        <authorList>
            <person name="Ma Q."/>
            <person name="Huang Y."/>
            <person name="Song X."/>
            <person name="Pei D."/>
        </authorList>
    </citation>
    <scope>NUCLEOTIDE SEQUENCE [LARGE SCALE GENOMIC DNA]</scope>
    <source>
        <strain evidence="1">Sxm20200214</strain>
        <tissue evidence="1">Leaf</tissue>
    </source>
</reference>
<dbReference type="EMBL" id="JAAMPC010000009">
    <property type="protein sequence ID" value="KAG2295933.1"/>
    <property type="molecule type" value="Genomic_DNA"/>
</dbReference>
<accession>A0A8X7RXK2</accession>
<proteinExistence type="predicted"/>
<protein>
    <submittedName>
        <fullName evidence="1">Uncharacterized protein</fullName>
    </submittedName>
</protein>
<keyword evidence="2" id="KW-1185">Reference proteome</keyword>
<evidence type="ECO:0000313" key="1">
    <source>
        <dbReference type="EMBL" id="KAG2295933.1"/>
    </source>
</evidence>
<dbReference type="AlphaFoldDB" id="A0A8X7RXK2"/>
<dbReference type="Proteomes" id="UP000886595">
    <property type="component" value="Unassembled WGS sequence"/>
</dbReference>
<organism evidence="1 2">
    <name type="scientific">Brassica carinata</name>
    <name type="common">Ethiopian mustard</name>
    <name type="synonym">Abyssinian cabbage</name>
    <dbReference type="NCBI Taxonomy" id="52824"/>
    <lineage>
        <taxon>Eukaryota</taxon>
        <taxon>Viridiplantae</taxon>
        <taxon>Streptophyta</taxon>
        <taxon>Embryophyta</taxon>
        <taxon>Tracheophyta</taxon>
        <taxon>Spermatophyta</taxon>
        <taxon>Magnoliopsida</taxon>
        <taxon>eudicotyledons</taxon>
        <taxon>Gunneridae</taxon>
        <taxon>Pentapetalae</taxon>
        <taxon>rosids</taxon>
        <taxon>malvids</taxon>
        <taxon>Brassicales</taxon>
        <taxon>Brassicaceae</taxon>
        <taxon>Brassiceae</taxon>
        <taxon>Brassica</taxon>
    </lineage>
</organism>
<name>A0A8X7RXK2_BRACI</name>